<evidence type="ECO:0000259" key="3">
    <source>
        <dbReference type="Pfam" id="PF16861"/>
    </source>
</evidence>
<dbReference type="Gene3D" id="3.90.870.20">
    <property type="entry name" value="Carbamoyltransferase, C-terminal domain"/>
    <property type="match status" value="1"/>
</dbReference>
<dbReference type="InterPro" id="IPR038152">
    <property type="entry name" value="Carbam_trans_C_sf"/>
</dbReference>
<dbReference type="Gene3D" id="3.30.420.40">
    <property type="match status" value="2"/>
</dbReference>
<protein>
    <submittedName>
        <fullName evidence="4">Carbamoyltransferase</fullName>
    </submittedName>
</protein>
<organism evidence="4">
    <name type="scientific">Candidatus Kentrum sp. DK</name>
    <dbReference type="NCBI Taxonomy" id="2126562"/>
    <lineage>
        <taxon>Bacteria</taxon>
        <taxon>Pseudomonadati</taxon>
        <taxon>Pseudomonadota</taxon>
        <taxon>Gammaproteobacteria</taxon>
        <taxon>Candidatus Kentrum</taxon>
    </lineage>
</organism>
<feature type="domain" description="Carbamoyltransferase C-terminal" evidence="3">
    <location>
        <begin position="427"/>
        <end position="592"/>
    </location>
</feature>
<dbReference type="PANTHER" id="PTHR34847">
    <property type="entry name" value="NODULATION PROTEIN U"/>
    <property type="match status" value="1"/>
</dbReference>
<dbReference type="SUPFAM" id="SSF53067">
    <property type="entry name" value="Actin-like ATPase domain"/>
    <property type="match status" value="1"/>
</dbReference>
<comment type="similarity">
    <text evidence="1">Belongs to the NodU/CmcH family.</text>
</comment>
<dbReference type="Pfam" id="PF16861">
    <property type="entry name" value="Carbam_trans_C"/>
    <property type="match status" value="1"/>
</dbReference>
<dbReference type="InterPro" id="IPR043129">
    <property type="entry name" value="ATPase_NBD"/>
</dbReference>
<proteinExistence type="inferred from homology"/>
<dbReference type="InterPro" id="IPR031730">
    <property type="entry name" value="Carbam_trans_C"/>
</dbReference>
<sequence>MKILGINSGRAVPPRFDPGFVRKLSDGSAALVQNGRIRCAAIEERFTRVRYSNGYRHSGLACLSRAGIAIDTLDAVAHSTCCDSVWSESTDILEDIAETWEGIFPRERIFKALEGKVFTVDHHQSHATLAFAGSGFDKAIVLVIDGFGNRLNHPESFDPSPNWWKGAFERQTYFLCEWRHGRIHFEVLHEDAHGPNEIGLGEVYRSVTHALGWHTYQHAGKTMALAPFGNPEHLQRSRLIESVLPHSSRVPIRNLHNDPISQIGQVIAAAGYALPDTFGICTGNPNEPFLCDVAALVQHQLETALINTISGLMEEHGIKNIAFGGGVAMNCVALGKLHRARPDIKLYIPPAPADTGQALGNALWLAYADRSPITESAPSVPIRSAALGISYTRAETDRAVSGFLKNNHDVKAVRISEPKALASAIVERLLQGKVVGLRQGRAEYGPRALGQASILADARSREMHDIVNSFKKREPFRPYAPSILAENVEEFLDIGAHSPFMSIAGIFRRGKGQTVPAVVHVDGSARYQSVDRDIGFYRLLLETYYRRTGIPIVLNTSFNLNGEPIVETPEDALDCFQRAGMTDLVVGDWYLQHF</sequence>
<reference evidence="4" key="1">
    <citation type="submission" date="2019-02" db="EMBL/GenBank/DDBJ databases">
        <authorList>
            <person name="Gruber-Vodicka R. H."/>
            <person name="Seah K. B. B."/>
        </authorList>
    </citation>
    <scope>NUCLEOTIDE SEQUENCE</scope>
    <source>
        <strain evidence="4">BECK_DK47</strain>
    </source>
</reference>
<keyword evidence="4" id="KW-0808">Transferase</keyword>
<dbReference type="AlphaFoldDB" id="A0A450SR68"/>
<dbReference type="InterPro" id="IPR051338">
    <property type="entry name" value="NodU/CmcH_Carbamoyltrnsfr"/>
</dbReference>
<dbReference type="Pfam" id="PF02543">
    <property type="entry name" value="Carbam_trans_N"/>
    <property type="match status" value="1"/>
</dbReference>
<accession>A0A450SR68</accession>
<dbReference type="EMBL" id="CAADEX010000059">
    <property type="protein sequence ID" value="VFJ56529.1"/>
    <property type="molecule type" value="Genomic_DNA"/>
</dbReference>
<evidence type="ECO:0000313" key="4">
    <source>
        <dbReference type="EMBL" id="VFJ56529.1"/>
    </source>
</evidence>
<dbReference type="PANTHER" id="PTHR34847:SF1">
    <property type="entry name" value="NODULATION PROTEIN U"/>
    <property type="match status" value="1"/>
</dbReference>
<dbReference type="InterPro" id="IPR003696">
    <property type="entry name" value="Carbtransf_dom"/>
</dbReference>
<evidence type="ECO:0000259" key="2">
    <source>
        <dbReference type="Pfam" id="PF02543"/>
    </source>
</evidence>
<name>A0A450SR68_9GAMM</name>
<dbReference type="CDD" id="cd24033">
    <property type="entry name" value="ASKHA_NBD_NodU_CmcH-like_N"/>
    <property type="match status" value="1"/>
</dbReference>
<gene>
    <name evidence="4" type="ORF">BECKDK2373B_GA0170837_105913</name>
</gene>
<dbReference type="GO" id="GO:0016740">
    <property type="term" value="F:transferase activity"/>
    <property type="evidence" value="ECO:0007669"/>
    <property type="project" value="UniProtKB-KW"/>
</dbReference>
<evidence type="ECO:0000256" key="1">
    <source>
        <dbReference type="ARBA" id="ARBA00006129"/>
    </source>
</evidence>
<feature type="domain" description="Carbamoyltransferase" evidence="2">
    <location>
        <begin position="113"/>
        <end position="363"/>
    </location>
</feature>